<dbReference type="Gene3D" id="3.90.660.50">
    <property type="match status" value="1"/>
</dbReference>
<dbReference type="Gene3D" id="3.50.50.60">
    <property type="entry name" value="FAD/NAD(P)-binding domain"/>
    <property type="match status" value="1"/>
</dbReference>
<evidence type="ECO:0000313" key="2">
    <source>
        <dbReference type="EMBL" id="XAY07671.1"/>
    </source>
</evidence>
<dbReference type="SUPFAM" id="SSF51905">
    <property type="entry name" value="FAD/NAD(P)-binding domain"/>
    <property type="match status" value="1"/>
</dbReference>
<proteinExistence type="predicted"/>
<gene>
    <name evidence="2" type="ORF">DSM112329_04559</name>
</gene>
<protein>
    <recommendedName>
        <fullName evidence="1">Amine oxidase domain-containing protein</fullName>
    </recommendedName>
</protein>
<dbReference type="RefSeq" id="WP_354698861.1">
    <property type="nucleotide sequence ID" value="NZ_CP114014.1"/>
</dbReference>
<dbReference type="Pfam" id="PF01593">
    <property type="entry name" value="Amino_oxidase"/>
    <property type="match status" value="1"/>
</dbReference>
<feature type="domain" description="Amine oxidase" evidence="1">
    <location>
        <begin position="17"/>
        <end position="431"/>
    </location>
</feature>
<dbReference type="GO" id="GO:0016491">
    <property type="term" value="F:oxidoreductase activity"/>
    <property type="evidence" value="ECO:0007669"/>
    <property type="project" value="InterPro"/>
</dbReference>
<dbReference type="AlphaFoldDB" id="A0AAU7B1C7"/>
<dbReference type="EMBL" id="CP114014">
    <property type="protein sequence ID" value="XAY07671.1"/>
    <property type="molecule type" value="Genomic_DNA"/>
</dbReference>
<organism evidence="2">
    <name type="scientific">Paraconexibacter sp. AEG42_29</name>
    <dbReference type="NCBI Taxonomy" id="2997339"/>
    <lineage>
        <taxon>Bacteria</taxon>
        <taxon>Bacillati</taxon>
        <taxon>Actinomycetota</taxon>
        <taxon>Thermoleophilia</taxon>
        <taxon>Solirubrobacterales</taxon>
        <taxon>Paraconexibacteraceae</taxon>
        <taxon>Paraconexibacter</taxon>
    </lineage>
</organism>
<name>A0AAU7B1C7_9ACTN</name>
<dbReference type="PANTHER" id="PTHR43734:SF1">
    <property type="entry name" value="PHYTOENE DESATURASE"/>
    <property type="match status" value="1"/>
</dbReference>
<accession>A0AAU7B1C7</accession>
<dbReference type="KEGG" id="parq:DSM112329_04559"/>
<evidence type="ECO:0000259" key="1">
    <source>
        <dbReference type="Pfam" id="PF01593"/>
    </source>
</evidence>
<dbReference type="InterPro" id="IPR002937">
    <property type="entry name" value="Amino_oxidase"/>
</dbReference>
<dbReference type="InterPro" id="IPR036188">
    <property type="entry name" value="FAD/NAD-bd_sf"/>
</dbReference>
<sequence length="438" mass="46728">METETKHVDVLVIGAGMGGICAAARLQHAGVSTLLVEREDRVGGRASTFDVDGFKVNTGAVAIENGGDMEQTFTDLDAVLDIRYPKPANVFRIKGKTVNPAKGGWSFLLDQITKKGAKVLSGLGDARKGEYPEEQLTLEQWIAGATSNETVHRLFRNLAAAIFAVNADEIPAKAFLTYFMQKGAFRNFGFHPDGTIGVCQAIADVVTRDGGEIWLSSPVTKLHVDGGRVTGATIERDGVSTEVTCGAVISNAGPTATIALAGGADTLGQEYVDSIARQSKPSANIIIHVASREPLLDTPGLIVFSATERICNAGNMTATCPELAPEGWHLTVVYAVPRPAIGDFDSAEELRLSLEELESELPGMKDPETRVIDARVMRDEWPAQRAASGYELPRETPLDNLFNVGDGVREYGDGGTQSCATTARLVVEELLEGRVATA</sequence>
<reference evidence="2" key="1">
    <citation type="submission" date="2022-12" db="EMBL/GenBank/DDBJ databases">
        <title>Paraconexibacter alkalitolerans sp. nov. and Baekduia alba sp. nov., isolated from soil and emended description of the genera Paraconexibacter (Chun et al., 2020) and Baekduia (An et al., 2020).</title>
        <authorList>
            <person name="Vieira S."/>
            <person name="Huber K.J."/>
            <person name="Geppert A."/>
            <person name="Wolf J."/>
            <person name="Neumann-Schaal M."/>
            <person name="Muesken M."/>
            <person name="Overmann J."/>
        </authorList>
    </citation>
    <scope>NUCLEOTIDE SEQUENCE</scope>
    <source>
        <strain evidence="2">AEG42_29</strain>
    </source>
</reference>
<dbReference type="PANTHER" id="PTHR43734">
    <property type="entry name" value="PHYTOENE DESATURASE"/>
    <property type="match status" value="1"/>
</dbReference>